<evidence type="ECO:0000313" key="2">
    <source>
        <dbReference type="Proteomes" id="UP001148662"/>
    </source>
</evidence>
<accession>A0ACC1TCK9</accession>
<gene>
    <name evidence="1" type="ORF">NM688_g1099</name>
</gene>
<keyword evidence="2" id="KW-1185">Reference proteome</keyword>
<dbReference type="Proteomes" id="UP001148662">
    <property type="component" value="Unassembled WGS sequence"/>
</dbReference>
<evidence type="ECO:0000313" key="1">
    <source>
        <dbReference type="EMBL" id="KAJ3558128.1"/>
    </source>
</evidence>
<name>A0ACC1TCK9_9APHY</name>
<sequence length="419" mass="46733">MCPTTPEEAAEMRKVPYANAVGALNWLATCTRPDIAYTVSQLGRFNANPGKQHWAVVKHLFRYLKATMDLKLTYSPDLRSKKLFHVFSDASFGSRGTGAAKLESITCLSTTEAEYIAAVDAGKEICWLRNLFTELGYSFEGKSSTLHMDNHSAITVAKNPEHFGRLKHLDLRWFWLRDVCEAGTITPEFVPTADMLADLLTKPLDQLQVARLRSMMVLELRKARETIGLNRSRTCDHPYSRLDALTTELSSLSDQPIEGAFPLELSSSVWAVLPYFRALQEQLGDPPEPRTPSPPISESILIEPVTPTSNSQPQPSSILTPHGTRADIQQMTPRTKQYTVEARKSLRSSSARFLTKPSEDLSSQCCLPQPCIANVPQPSDNSQQLLYEPTPTLVKELQVQNTKLREALLEVKGHIDAAR</sequence>
<reference evidence="1" key="1">
    <citation type="submission" date="2022-07" db="EMBL/GenBank/DDBJ databases">
        <title>Genome Sequence of Phlebia brevispora.</title>
        <authorList>
            <person name="Buettner E."/>
        </authorList>
    </citation>
    <scope>NUCLEOTIDE SEQUENCE</scope>
    <source>
        <strain evidence="1">MPL23</strain>
    </source>
</reference>
<proteinExistence type="predicted"/>
<dbReference type="EMBL" id="JANHOG010000109">
    <property type="protein sequence ID" value="KAJ3558128.1"/>
    <property type="molecule type" value="Genomic_DNA"/>
</dbReference>
<comment type="caution">
    <text evidence="1">The sequence shown here is derived from an EMBL/GenBank/DDBJ whole genome shotgun (WGS) entry which is preliminary data.</text>
</comment>
<organism evidence="1 2">
    <name type="scientific">Phlebia brevispora</name>
    <dbReference type="NCBI Taxonomy" id="194682"/>
    <lineage>
        <taxon>Eukaryota</taxon>
        <taxon>Fungi</taxon>
        <taxon>Dikarya</taxon>
        <taxon>Basidiomycota</taxon>
        <taxon>Agaricomycotina</taxon>
        <taxon>Agaricomycetes</taxon>
        <taxon>Polyporales</taxon>
        <taxon>Meruliaceae</taxon>
        <taxon>Phlebia</taxon>
    </lineage>
</organism>
<protein>
    <submittedName>
        <fullName evidence="1">Uncharacterized protein</fullName>
    </submittedName>
</protein>